<keyword evidence="2" id="KW-1133">Transmembrane helix</keyword>
<feature type="transmembrane region" description="Helical" evidence="2">
    <location>
        <begin position="306"/>
        <end position="329"/>
    </location>
</feature>
<sequence length="432" mass="46341">MFAMRIATDVWRIVSHRWMPLLSWWIAGVVLRDLILHAAAQVAGFSPWVAVFVVALAMLIRLIAFVAMLMVVRDELDGLADPHPPGIGEFLRAVLGAAGPFAVFYYVSGLLEQDWRSYIELAGDAHLGTWLATGETPDLGVIGFNLPTAAVIVVCLGLRIAWGRAQSRLVWWLAAVAVLLEVLWVFFTEYAFDDALGLVGGWLEGRQVGVWLTDARAALAEWAAPLAVVWDAISPVVAILFEALFVPIAWMLAAATVYGRAIADDDAPRARVSAGRRIGDAVVGEVVDQTDTLRDAFRLMRRTGPLLIATYCLVYALVGLFEPVVLWVASRLVGPHGREGLLHAALPALTLIPTLIVTPLLTALVAAACNAAVARFAPGSLVAEEDGSGSGGPVDDEAQLLAPVVSRDVDRDEQVVGDVAGHEEERPQLSGG</sequence>
<dbReference type="EMBL" id="JAGFOA010000001">
    <property type="protein sequence ID" value="MBO3662611.1"/>
    <property type="molecule type" value="Genomic_DNA"/>
</dbReference>
<dbReference type="RefSeq" id="WP_208500267.1">
    <property type="nucleotide sequence ID" value="NZ_JAGFOA010000001.1"/>
</dbReference>
<evidence type="ECO:0000256" key="1">
    <source>
        <dbReference type="SAM" id="MobiDB-lite"/>
    </source>
</evidence>
<dbReference type="Proteomes" id="UP000680132">
    <property type="component" value="Unassembled WGS sequence"/>
</dbReference>
<protein>
    <submittedName>
        <fullName evidence="3">Uncharacterized protein</fullName>
    </submittedName>
</protein>
<gene>
    <name evidence="3" type="ORF">J5V96_03695</name>
</gene>
<feature type="transmembrane region" description="Helical" evidence="2">
    <location>
        <begin position="169"/>
        <end position="187"/>
    </location>
</feature>
<evidence type="ECO:0000313" key="3">
    <source>
        <dbReference type="EMBL" id="MBO3662611.1"/>
    </source>
</evidence>
<evidence type="ECO:0000313" key="4">
    <source>
        <dbReference type="Proteomes" id="UP000680132"/>
    </source>
</evidence>
<dbReference type="AlphaFoldDB" id="A0A939TPZ7"/>
<feature type="compositionally biased region" description="Basic and acidic residues" evidence="1">
    <location>
        <begin position="407"/>
        <end position="432"/>
    </location>
</feature>
<keyword evidence="4" id="KW-1185">Reference proteome</keyword>
<keyword evidence="2" id="KW-0812">Transmembrane</keyword>
<feature type="transmembrane region" description="Helical" evidence="2">
    <location>
        <begin position="349"/>
        <end position="373"/>
    </location>
</feature>
<evidence type="ECO:0000256" key="2">
    <source>
        <dbReference type="SAM" id="Phobius"/>
    </source>
</evidence>
<feature type="transmembrane region" description="Helical" evidence="2">
    <location>
        <begin position="90"/>
        <end position="108"/>
    </location>
</feature>
<reference evidence="3" key="1">
    <citation type="submission" date="2021-03" db="EMBL/GenBank/DDBJ databases">
        <title>Microbacterium sp. nov., a novel actinobacterium isolated from cow dung.</title>
        <authorList>
            <person name="Zhang L."/>
        </authorList>
    </citation>
    <scope>NUCLEOTIDE SEQUENCE</scope>
    <source>
        <strain evidence="3">NEAU-LLB</strain>
    </source>
</reference>
<comment type="caution">
    <text evidence="3">The sequence shown here is derived from an EMBL/GenBank/DDBJ whole genome shotgun (WGS) entry which is preliminary data.</text>
</comment>
<feature type="transmembrane region" description="Helical" evidence="2">
    <location>
        <begin position="48"/>
        <end position="69"/>
    </location>
</feature>
<proteinExistence type="predicted"/>
<keyword evidence="2" id="KW-0472">Membrane</keyword>
<feature type="region of interest" description="Disordered" evidence="1">
    <location>
        <begin position="403"/>
        <end position="432"/>
    </location>
</feature>
<accession>A0A939TPZ7</accession>
<organism evidence="3 4">
    <name type="scientific">Microbacterium stercoris</name>
    <dbReference type="NCBI Taxonomy" id="2820289"/>
    <lineage>
        <taxon>Bacteria</taxon>
        <taxon>Bacillati</taxon>
        <taxon>Actinomycetota</taxon>
        <taxon>Actinomycetes</taxon>
        <taxon>Micrococcales</taxon>
        <taxon>Microbacteriaceae</taxon>
        <taxon>Microbacterium</taxon>
    </lineage>
</organism>
<name>A0A939TPZ7_9MICO</name>
<feature type="transmembrane region" description="Helical" evidence="2">
    <location>
        <begin position="139"/>
        <end position="162"/>
    </location>
</feature>
<feature type="transmembrane region" description="Helical" evidence="2">
    <location>
        <begin position="232"/>
        <end position="253"/>
    </location>
</feature>